<dbReference type="PANTHER" id="PTHR31307:SF40">
    <property type="entry name" value="TRIHELIX TRANSCRIPTION FACTOR ENAP1-RELATED"/>
    <property type="match status" value="1"/>
</dbReference>
<evidence type="ECO:0000256" key="1">
    <source>
        <dbReference type="ARBA" id="ARBA00004123"/>
    </source>
</evidence>
<comment type="caution">
    <text evidence="10">The sequence shown here is derived from an EMBL/GenBank/DDBJ whole genome shotgun (WGS) entry which is preliminary data.</text>
</comment>
<protein>
    <recommendedName>
        <fullName evidence="9">Myb/SANT-like DNA-binding domain-containing protein</fullName>
    </recommendedName>
</protein>
<evidence type="ECO:0000256" key="8">
    <source>
        <dbReference type="SAM" id="MobiDB-lite"/>
    </source>
</evidence>
<dbReference type="FunFam" id="1.10.10.60:FF:000104">
    <property type="entry name" value="trihelix transcription factor ASIL2"/>
    <property type="match status" value="1"/>
</dbReference>
<evidence type="ECO:0000256" key="4">
    <source>
        <dbReference type="ARBA" id="ARBA00023125"/>
    </source>
</evidence>
<reference evidence="10 11" key="1">
    <citation type="submission" date="2024-02" db="EMBL/GenBank/DDBJ databases">
        <authorList>
            <person name="Vignale AGUSTIN F."/>
            <person name="Sosa J E."/>
            <person name="Modenutti C."/>
        </authorList>
    </citation>
    <scope>NUCLEOTIDE SEQUENCE [LARGE SCALE GENOMIC DNA]</scope>
</reference>
<keyword evidence="11" id="KW-1185">Reference proteome</keyword>
<dbReference type="Proteomes" id="UP001642360">
    <property type="component" value="Unassembled WGS sequence"/>
</dbReference>
<keyword evidence="5" id="KW-0804">Transcription</keyword>
<evidence type="ECO:0000313" key="10">
    <source>
        <dbReference type="EMBL" id="CAK9173524.1"/>
    </source>
</evidence>
<feature type="domain" description="Myb/SANT-like DNA-binding" evidence="9">
    <location>
        <begin position="19"/>
        <end position="102"/>
    </location>
</feature>
<feature type="region of interest" description="Disordered" evidence="8">
    <location>
        <begin position="126"/>
        <end position="173"/>
    </location>
</feature>
<dbReference type="PANTHER" id="PTHR31307">
    <property type="entry name" value="TRIHELIX TRANSCRIPTION FACTOR ASIL2"/>
    <property type="match status" value="1"/>
</dbReference>
<name>A0ABC8TWP3_9AQUA</name>
<keyword evidence="2" id="KW-0805">Transcription regulation</keyword>
<organism evidence="10 11">
    <name type="scientific">Ilex paraguariensis</name>
    <name type="common">yerba mate</name>
    <dbReference type="NCBI Taxonomy" id="185542"/>
    <lineage>
        <taxon>Eukaryota</taxon>
        <taxon>Viridiplantae</taxon>
        <taxon>Streptophyta</taxon>
        <taxon>Embryophyta</taxon>
        <taxon>Tracheophyta</taxon>
        <taxon>Spermatophyta</taxon>
        <taxon>Magnoliopsida</taxon>
        <taxon>eudicotyledons</taxon>
        <taxon>Gunneridae</taxon>
        <taxon>Pentapetalae</taxon>
        <taxon>asterids</taxon>
        <taxon>campanulids</taxon>
        <taxon>Aquifoliales</taxon>
        <taxon>Aquifoliaceae</taxon>
        <taxon>Ilex</taxon>
    </lineage>
</organism>
<evidence type="ECO:0000256" key="2">
    <source>
        <dbReference type="ARBA" id="ARBA00023015"/>
    </source>
</evidence>
<keyword evidence="4" id="KW-0238">DNA-binding</keyword>
<accession>A0ABC8TWP3</accession>
<sequence>MEHQGAHNTSRPHAGGREDCWSEGATETLIEAWGNRYLRLNRGNLRQKDWKEVADAVNGRQNGIKPPRTDIQCKNRIDTLKKKYKTEKSKPSPSKWPFYSRLGYLIGPNSGTPSSKKSATTVTLTVKSKHKQNRNPNFNAVNFSGGSSRLNSSGSNESSLGNGGRHEEDDDDGVFGVRKYNRMDSVDLSEESAFKELARAILRFGEIYERIESLKQQQMMELEKQRMEFTKELECQRMNMFMEAQLELEKMKRSAKQTPGSGKKLS</sequence>
<dbReference type="GO" id="GO:0003677">
    <property type="term" value="F:DNA binding"/>
    <property type="evidence" value="ECO:0007669"/>
    <property type="project" value="UniProtKB-KW"/>
</dbReference>
<dbReference type="Gene3D" id="1.10.10.60">
    <property type="entry name" value="Homeodomain-like"/>
    <property type="match status" value="1"/>
</dbReference>
<evidence type="ECO:0000313" key="11">
    <source>
        <dbReference type="Proteomes" id="UP001642360"/>
    </source>
</evidence>
<dbReference type="Pfam" id="PF13837">
    <property type="entry name" value="Myb_DNA-bind_4"/>
    <property type="match status" value="1"/>
</dbReference>
<dbReference type="GO" id="GO:0005634">
    <property type="term" value="C:nucleus"/>
    <property type="evidence" value="ECO:0007669"/>
    <property type="project" value="UniProtKB-SubCell"/>
</dbReference>
<gene>
    <name evidence="10" type="ORF">ILEXP_LOCUS43261</name>
</gene>
<evidence type="ECO:0000256" key="5">
    <source>
        <dbReference type="ARBA" id="ARBA00023163"/>
    </source>
</evidence>
<evidence type="ECO:0000256" key="3">
    <source>
        <dbReference type="ARBA" id="ARBA00023054"/>
    </source>
</evidence>
<dbReference type="AlphaFoldDB" id="A0ABC8TWP3"/>
<dbReference type="InterPro" id="IPR044823">
    <property type="entry name" value="ASIL1/2-like"/>
</dbReference>
<proteinExistence type="predicted"/>
<keyword evidence="6" id="KW-0539">Nucleus</keyword>
<feature type="coiled-coil region" evidence="7">
    <location>
        <begin position="208"/>
        <end position="239"/>
    </location>
</feature>
<keyword evidence="3 7" id="KW-0175">Coiled coil</keyword>
<evidence type="ECO:0000256" key="7">
    <source>
        <dbReference type="SAM" id="Coils"/>
    </source>
</evidence>
<feature type="compositionally biased region" description="Low complexity" evidence="8">
    <location>
        <begin position="144"/>
        <end position="160"/>
    </location>
</feature>
<evidence type="ECO:0000256" key="6">
    <source>
        <dbReference type="ARBA" id="ARBA00023242"/>
    </source>
</evidence>
<dbReference type="EMBL" id="CAUOFW020006169">
    <property type="protein sequence ID" value="CAK9173524.1"/>
    <property type="molecule type" value="Genomic_DNA"/>
</dbReference>
<dbReference type="InterPro" id="IPR044822">
    <property type="entry name" value="Myb_DNA-bind_4"/>
</dbReference>
<evidence type="ECO:0000259" key="9">
    <source>
        <dbReference type="Pfam" id="PF13837"/>
    </source>
</evidence>
<comment type="subcellular location">
    <subcellularLocation>
        <location evidence="1">Nucleus</location>
    </subcellularLocation>
</comment>